<dbReference type="EMBL" id="JARTLI010000002">
    <property type="protein sequence ID" value="MED5050350.1"/>
    <property type="molecule type" value="Genomic_DNA"/>
</dbReference>
<dbReference type="RefSeq" id="WP_328216432.1">
    <property type="nucleotide sequence ID" value="NZ_JARTLI010000002.1"/>
</dbReference>
<comment type="caution">
    <text evidence="1">The sequence shown here is derived from an EMBL/GenBank/DDBJ whole genome shotgun (WGS) entry which is preliminary data.</text>
</comment>
<dbReference type="Proteomes" id="UP001339962">
    <property type="component" value="Unassembled WGS sequence"/>
</dbReference>
<evidence type="ECO:0000313" key="1">
    <source>
        <dbReference type="EMBL" id="MED5050350.1"/>
    </source>
</evidence>
<evidence type="ECO:0000313" key="2">
    <source>
        <dbReference type="Proteomes" id="UP001339962"/>
    </source>
</evidence>
<sequence length="97" mass="11390">MKSLQDALYNWLTIQVVADARPEDHAAQDTAQLFKNILKLDFQIDKLAFVKEEEMYIVSYQKDGKEQATRFPVEFIEGMLEQIQSEPEKYTNYPKDI</sequence>
<reference evidence="1 2" key="1">
    <citation type="submission" date="2023-03" db="EMBL/GenBank/DDBJ databases">
        <title>Bacillus Genome Sequencing.</title>
        <authorList>
            <person name="Dunlap C."/>
        </authorList>
    </citation>
    <scope>NUCLEOTIDE SEQUENCE [LARGE SCALE GENOMIC DNA]</scope>
    <source>
        <strain evidence="1 2">NRS-38</strain>
    </source>
</reference>
<dbReference type="AlphaFoldDB" id="A0ABD5IRB9"/>
<name>A0ABD5IRB9_9BACL</name>
<proteinExistence type="predicted"/>
<protein>
    <submittedName>
        <fullName evidence="1">Uncharacterized protein</fullName>
    </submittedName>
</protein>
<organism evidence="1 2">
    <name type="scientific">Anoxybacteroides rupiense</name>
    <dbReference type="NCBI Taxonomy" id="311460"/>
    <lineage>
        <taxon>Bacteria</taxon>
        <taxon>Bacillati</taxon>
        <taxon>Bacillota</taxon>
        <taxon>Bacilli</taxon>
        <taxon>Bacillales</taxon>
        <taxon>Anoxybacillaceae</taxon>
        <taxon>Anoxybacteroides</taxon>
    </lineage>
</organism>
<gene>
    <name evidence="1" type="ORF">P9850_00520</name>
</gene>
<accession>A0ABD5IRB9</accession>